<comment type="caution">
    <text evidence="1">The sequence shown here is derived from an EMBL/GenBank/DDBJ whole genome shotgun (WGS) entry which is preliminary data.</text>
</comment>
<keyword evidence="2" id="KW-1185">Reference proteome</keyword>
<gene>
    <name evidence="1" type="ORF">E2C01_031899</name>
</gene>
<name>A0A5B7EZW1_PORTR</name>
<protein>
    <submittedName>
        <fullName evidence="1">Uncharacterized protein</fullName>
    </submittedName>
</protein>
<organism evidence="1 2">
    <name type="scientific">Portunus trituberculatus</name>
    <name type="common">Swimming crab</name>
    <name type="synonym">Neptunus trituberculatus</name>
    <dbReference type="NCBI Taxonomy" id="210409"/>
    <lineage>
        <taxon>Eukaryota</taxon>
        <taxon>Metazoa</taxon>
        <taxon>Ecdysozoa</taxon>
        <taxon>Arthropoda</taxon>
        <taxon>Crustacea</taxon>
        <taxon>Multicrustacea</taxon>
        <taxon>Malacostraca</taxon>
        <taxon>Eumalacostraca</taxon>
        <taxon>Eucarida</taxon>
        <taxon>Decapoda</taxon>
        <taxon>Pleocyemata</taxon>
        <taxon>Brachyura</taxon>
        <taxon>Eubrachyura</taxon>
        <taxon>Portunoidea</taxon>
        <taxon>Portunidae</taxon>
        <taxon>Portuninae</taxon>
        <taxon>Portunus</taxon>
    </lineage>
</organism>
<sequence length="132" mass="14619">MRFCSCDNNVSLSVVWRRGPSSNTDGRTPATHSHVQLGALVVIVPSTCFATWCKKTPLPDAQVLPSMVRGSRNSIRHPYYKALHQPRCLYPLFTCMAGVGALRLGARWSGQYSETLCSLTPRLFTKGTEMIC</sequence>
<proteinExistence type="predicted"/>
<evidence type="ECO:0000313" key="2">
    <source>
        <dbReference type="Proteomes" id="UP000324222"/>
    </source>
</evidence>
<dbReference type="Proteomes" id="UP000324222">
    <property type="component" value="Unassembled WGS sequence"/>
</dbReference>
<accession>A0A5B7EZW1</accession>
<reference evidence="1 2" key="1">
    <citation type="submission" date="2019-05" db="EMBL/GenBank/DDBJ databases">
        <title>Another draft genome of Portunus trituberculatus and its Hox gene families provides insights of decapod evolution.</title>
        <authorList>
            <person name="Jeong J.-H."/>
            <person name="Song I."/>
            <person name="Kim S."/>
            <person name="Choi T."/>
            <person name="Kim D."/>
            <person name="Ryu S."/>
            <person name="Kim W."/>
        </authorList>
    </citation>
    <scope>NUCLEOTIDE SEQUENCE [LARGE SCALE GENOMIC DNA]</scope>
    <source>
        <tissue evidence="1">Muscle</tissue>
    </source>
</reference>
<dbReference type="EMBL" id="VSRR010004055">
    <property type="protein sequence ID" value="MPC38393.1"/>
    <property type="molecule type" value="Genomic_DNA"/>
</dbReference>
<dbReference type="AlphaFoldDB" id="A0A5B7EZW1"/>
<evidence type="ECO:0000313" key="1">
    <source>
        <dbReference type="EMBL" id="MPC38393.1"/>
    </source>
</evidence>